<feature type="transmembrane region" description="Helical" evidence="1">
    <location>
        <begin position="29"/>
        <end position="49"/>
    </location>
</feature>
<evidence type="ECO:0000313" key="2">
    <source>
        <dbReference type="EMBL" id="GIQ71530.1"/>
    </source>
</evidence>
<gene>
    <name evidence="2" type="ORF">XYCOK13_43540</name>
</gene>
<organism evidence="2 3">
    <name type="scientific">Xylanibacillus composti</name>
    <dbReference type="NCBI Taxonomy" id="1572762"/>
    <lineage>
        <taxon>Bacteria</taxon>
        <taxon>Bacillati</taxon>
        <taxon>Bacillota</taxon>
        <taxon>Bacilli</taxon>
        <taxon>Bacillales</taxon>
        <taxon>Paenibacillaceae</taxon>
        <taxon>Xylanibacillus</taxon>
    </lineage>
</organism>
<keyword evidence="1" id="KW-0812">Transmembrane</keyword>
<accession>A0A8J4H7V2</accession>
<keyword evidence="1" id="KW-0472">Membrane</keyword>
<name>A0A8J4H7V2_9BACL</name>
<keyword evidence="3" id="KW-1185">Reference proteome</keyword>
<dbReference type="Proteomes" id="UP000677918">
    <property type="component" value="Unassembled WGS sequence"/>
</dbReference>
<reference evidence="2" key="1">
    <citation type="submission" date="2021-04" db="EMBL/GenBank/DDBJ databases">
        <title>Draft genome sequence of Xylanibacillus composti strain K13.</title>
        <authorList>
            <person name="Uke A."/>
            <person name="Chhe C."/>
            <person name="Baramee S."/>
            <person name="Kosugi A."/>
        </authorList>
    </citation>
    <scope>NUCLEOTIDE SEQUENCE</scope>
    <source>
        <strain evidence="2">K13</strain>
    </source>
</reference>
<proteinExistence type="predicted"/>
<feature type="transmembrane region" description="Helical" evidence="1">
    <location>
        <begin position="61"/>
        <end position="78"/>
    </location>
</feature>
<evidence type="ECO:0000313" key="3">
    <source>
        <dbReference type="Proteomes" id="UP000677918"/>
    </source>
</evidence>
<keyword evidence="1" id="KW-1133">Transmembrane helix</keyword>
<evidence type="ECO:0000256" key="1">
    <source>
        <dbReference type="SAM" id="Phobius"/>
    </source>
</evidence>
<protein>
    <submittedName>
        <fullName evidence="2">Uncharacterized protein</fullName>
    </submittedName>
</protein>
<dbReference type="EMBL" id="BOVK01000105">
    <property type="protein sequence ID" value="GIQ71530.1"/>
    <property type="molecule type" value="Genomic_DNA"/>
</dbReference>
<dbReference type="AlphaFoldDB" id="A0A8J4H7V2"/>
<comment type="caution">
    <text evidence="2">The sequence shown here is derived from an EMBL/GenBank/DDBJ whole genome shotgun (WGS) entry which is preliminary data.</text>
</comment>
<sequence length="79" mass="9027">MVKLAKMNNYVSQIVKALRQHPVRPEWTGVNTAFLVLAVLLIPLEYILFYTGELHSKIDQAAVALTFIQYIIINLFLIP</sequence>